<dbReference type="InterPro" id="IPR051808">
    <property type="entry name" value="Type_IV_pilus_biogenesis"/>
</dbReference>
<dbReference type="SMART" id="SM00965">
    <property type="entry name" value="STN"/>
    <property type="match status" value="1"/>
</dbReference>
<comment type="subcellular location">
    <subcellularLocation>
        <location evidence="1 8">Cell outer membrane</location>
    </subcellularLocation>
</comment>
<evidence type="ECO:0000313" key="11">
    <source>
        <dbReference type="Proteomes" id="UP000256763"/>
    </source>
</evidence>
<dbReference type="Gene3D" id="3.30.1370.130">
    <property type="match status" value="1"/>
</dbReference>
<dbReference type="InterPro" id="IPR013355">
    <property type="entry name" value="Pilus_4_PilQ"/>
</dbReference>
<dbReference type="EMBL" id="NFZW01000001">
    <property type="protein sequence ID" value="RFA39647.1"/>
    <property type="molecule type" value="Genomic_DNA"/>
</dbReference>
<dbReference type="InterPro" id="IPR038591">
    <property type="entry name" value="NolW-like_sf"/>
</dbReference>
<dbReference type="Pfam" id="PF03958">
    <property type="entry name" value="Secretin_N"/>
    <property type="match status" value="1"/>
</dbReference>
<dbReference type="PRINTS" id="PR00811">
    <property type="entry name" value="BCTERIALGSPD"/>
</dbReference>
<evidence type="ECO:0000256" key="4">
    <source>
        <dbReference type="ARBA" id="ARBA00022729"/>
    </source>
</evidence>
<accession>A0A3E0X2D1</accession>
<dbReference type="InterPro" id="IPR011662">
    <property type="entry name" value="Secretin/TonB_short_N"/>
</dbReference>
<protein>
    <submittedName>
        <fullName evidence="10">Pilus assembly protein PilQ</fullName>
    </submittedName>
</protein>
<evidence type="ECO:0000256" key="2">
    <source>
        <dbReference type="ARBA" id="ARBA00006304"/>
    </source>
</evidence>
<dbReference type="InterPro" id="IPR001775">
    <property type="entry name" value="GspD/PilQ"/>
</dbReference>
<dbReference type="Gene3D" id="2.60.40.3500">
    <property type="match status" value="1"/>
</dbReference>
<dbReference type="Pfam" id="PF07660">
    <property type="entry name" value="STN"/>
    <property type="match status" value="1"/>
</dbReference>
<dbReference type="Gene3D" id="3.30.1370.120">
    <property type="match status" value="1"/>
</dbReference>
<evidence type="ECO:0000256" key="7">
    <source>
        <dbReference type="ARBA" id="ARBA00023237"/>
    </source>
</evidence>
<dbReference type="Pfam" id="PF00263">
    <property type="entry name" value="Secretin"/>
    <property type="match status" value="1"/>
</dbReference>
<proteinExistence type="inferred from homology"/>
<keyword evidence="6" id="KW-0472">Membrane</keyword>
<reference evidence="11" key="1">
    <citation type="submission" date="2017-05" db="EMBL/GenBank/DDBJ databases">
        <authorList>
            <person name="Sharma S."/>
            <person name="Sidhu C."/>
            <person name="Pinnaka A.K."/>
        </authorList>
    </citation>
    <scope>NUCLEOTIDE SEQUENCE [LARGE SCALE GENOMIC DNA]</scope>
    <source>
        <strain evidence="11">AK93</strain>
    </source>
</reference>
<evidence type="ECO:0000256" key="5">
    <source>
        <dbReference type="ARBA" id="ARBA00022927"/>
    </source>
</evidence>
<dbReference type="InterPro" id="IPR004845">
    <property type="entry name" value="T2SS_GspD_CS"/>
</dbReference>
<dbReference type="Proteomes" id="UP000256763">
    <property type="component" value="Unassembled WGS sequence"/>
</dbReference>
<dbReference type="InterPro" id="IPR005644">
    <property type="entry name" value="NolW-like"/>
</dbReference>
<organism evidence="10 11">
    <name type="scientific">Alkalilimnicola ehrlichii</name>
    <dbReference type="NCBI Taxonomy" id="351052"/>
    <lineage>
        <taxon>Bacteria</taxon>
        <taxon>Pseudomonadati</taxon>
        <taxon>Pseudomonadota</taxon>
        <taxon>Gammaproteobacteria</taxon>
        <taxon>Chromatiales</taxon>
        <taxon>Ectothiorhodospiraceae</taxon>
        <taxon>Alkalilimnicola</taxon>
    </lineage>
</organism>
<gene>
    <name evidence="10" type="ORF">CAL65_01990</name>
</gene>
<evidence type="ECO:0000259" key="9">
    <source>
        <dbReference type="SMART" id="SM00965"/>
    </source>
</evidence>
<dbReference type="NCBIfam" id="TIGR02515">
    <property type="entry name" value="IV_pilus_PilQ"/>
    <property type="match status" value="1"/>
</dbReference>
<feature type="domain" description="Secretin/TonB short N-terminal" evidence="9">
    <location>
        <begin position="281"/>
        <end position="329"/>
    </location>
</feature>
<keyword evidence="11" id="KW-1185">Reference proteome</keyword>
<evidence type="ECO:0000256" key="8">
    <source>
        <dbReference type="RuleBase" id="RU004004"/>
    </source>
</evidence>
<evidence type="ECO:0000256" key="1">
    <source>
        <dbReference type="ARBA" id="ARBA00004442"/>
    </source>
</evidence>
<comment type="similarity">
    <text evidence="2">Belongs to the bacterial secretin family. PilQ subfamily.</text>
</comment>
<evidence type="ECO:0000313" key="10">
    <source>
        <dbReference type="EMBL" id="RFA39647.1"/>
    </source>
</evidence>
<dbReference type="InterPro" id="IPR004846">
    <property type="entry name" value="T2SS/T3SS_dom"/>
</dbReference>
<keyword evidence="3 8" id="KW-0813">Transport</keyword>
<sequence>MILLLIGFGSSHASANSLTGIDYTTLSGNAVQVTFTLAEPIDAPEPFLVENPARIAFDLPDTRNALSERGLRIGVGAVEGVSTAEAGGRTRVVIRLAQMVPYDISAEGNEIQLVMQPPRSQGGSSTAERQRTAARAGDGITDIDFRRGPDGTGRVILELADPNIPVDLRAEGDRVVANLLNTRIPQRLERRLDVTDFATPVQTIDTRQRGDNVRVVISNAGNFDHMSYQSGSRLTIEVQPITEEERAQRAEQEYSGDRLSLNFQDIEVRAVLQLIADFTGLNVVVSDSVGGSMTLRLQDVPWDQALDIILQSRGLDKRQTGNVMLIGPAEEIAARERQQLESQQQIRTLAPLRAEFMQVNYAKASDIASLIRSGETSLLSERGSVTLDERTNTLIVRDTESNLTDIRNLIAQLDVPVRQVLIESRIVIANDDFTRDLGVRFGYTRSGDVGSDHTGTIGGTRGSNIGLGAGDFNVPGGLLVDMPVEGQRGSIGVAVGRIGTELLQLELSAMEVEGRGDIVSSPRVITANQQQASIEQGVEIPYEQATASGATSIAFQKAVLGLEVTPQITPDDRVLLDLHVSKDSPGANTPAGPAINTQSVTTQVLVDNGETVVLGGIYERTNTEGVRRIPFFGELPLVGSLFRSTSRVDNRSELLIFVTPKLLSESLSVNQ</sequence>
<dbReference type="Gene3D" id="2.60.40.3470">
    <property type="match status" value="1"/>
</dbReference>
<evidence type="ECO:0000256" key="6">
    <source>
        <dbReference type="ARBA" id="ARBA00023136"/>
    </source>
</evidence>
<dbReference type="PROSITE" id="PS00875">
    <property type="entry name" value="T2SP_D"/>
    <property type="match status" value="1"/>
</dbReference>
<keyword evidence="7" id="KW-0998">Cell outer membrane</keyword>
<evidence type="ECO:0000256" key="3">
    <source>
        <dbReference type="ARBA" id="ARBA00022448"/>
    </source>
</evidence>
<keyword evidence="4" id="KW-0732">Signal</keyword>
<dbReference type="AlphaFoldDB" id="A0A3E0X2D1"/>
<dbReference type="PANTHER" id="PTHR30604">
    <property type="entry name" value="PROTEIN TRANSPORT PROTEIN HOFQ"/>
    <property type="match status" value="1"/>
</dbReference>
<keyword evidence="5" id="KW-0653">Protein transport</keyword>
<dbReference type="GO" id="GO:0009306">
    <property type="term" value="P:protein secretion"/>
    <property type="evidence" value="ECO:0007669"/>
    <property type="project" value="InterPro"/>
</dbReference>
<name>A0A3E0X2D1_9GAMM</name>
<dbReference type="OrthoDB" id="9775455at2"/>
<dbReference type="PANTHER" id="PTHR30604:SF1">
    <property type="entry name" value="DNA UTILIZATION PROTEIN HOFQ"/>
    <property type="match status" value="1"/>
</dbReference>
<dbReference type="GO" id="GO:0009279">
    <property type="term" value="C:cell outer membrane"/>
    <property type="evidence" value="ECO:0007669"/>
    <property type="project" value="UniProtKB-SubCell"/>
</dbReference>
<dbReference type="Pfam" id="PF11741">
    <property type="entry name" value="AMIN"/>
    <property type="match status" value="2"/>
</dbReference>
<dbReference type="InterPro" id="IPR021731">
    <property type="entry name" value="AMIN_dom"/>
</dbReference>
<comment type="caution">
    <text evidence="10">The sequence shown here is derived from an EMBL/GenBank/DDBJ whole genome shotgun (WGS) entry which is preliminary data.</text>
</comment>